<protein>
    <submittedName>
        <fullName evidence="2">Lycopene cyclase family protein</fullName>
    </submittedName>
</protein>
<feature type="compositionally biased region" description="Basic residues" evidence="1">
    <location>
        <begin position="408"/>
        <end position="418"/>
    </location>
</feature>
<feature type="compositionally biased region" description="Pro residues" evidence="1">
    <location>
        <begin position="419"/>
        <end position="437"/>
    </location>
</feature>
<comment type="caution">
    <text evidence="2">The sequence shown here is derived from an EMBL/GenBank/DDBJ whole genome shotgun (WGS) entry which is preliminary data.</text>
</comment>
<proteinExistence type="predicted"/>
<accession>A0ABW0GN08</accession>
<organism evidence="2 3">
    <name type="scientific">Aquipuribacter nitratireducens</name>
    <dbReference type="NCBI Taxonomy" id="650104"/>
    <lineage>
        <taxon>Bacteria</taxon>
        <taxon>Bacillati</taxon>
        <taxon>Actinomycetota</taxon>
        <taxon>Actinomycetes</taxon>
        <taxon>Micrococcales</taxon>
        <taxon>Intrasporangiaceae</taxon>
        <taxon>Aquipuribacter</taxon>
    </lineage>
</organism>
<keyword evidence="3" id="KW-1185">Reference proteome</keyword>
<dbReference type="Pfam" id="PF05834">
    <property type="entry name" value="Lycopene_cycl"/>
    <property type="match status" value="1"/>
</dbReference>
<evidence type="ECO:0000256" key="1">
    <source>
        <dbReference type="SAM" id="MobiDB-lite"/>
    </source>
</evidence>
<dbReference type="RefSeq" id="WP_340269249.1">
    <property type="nucleotide sequence ID" value="NZ_JBBEOG010000004.1"/>
</dbReference>
<dbReference type="Proteomes" id="UP001596122">
    <property type="component" value="Unassembled WGS sequence"/>
</dbReference>
<gene>
    <name evidence="2" type="ORF">ACFPJ6_11190</name>
</gene>
<dbReference type="EMBL" id="JBHSLD010000009">
    <property type="protein sequence ID" value="MFC5381358.1"/>
    <property type="molecule type" value="Genomic_DNA"/>
</dbReference>
<evidence type="ECO:0000313" key="2">
    <source>
        <dbReference type="EMBL" id="MFC5381358.1"/>
    </source>
</evidence>
<reference evidence="3" key="1">
    <citation type="journal article" date="2019" name="Int. J. Syst. Evol. Microbiol.">
        <title>The Global Catalogue of Microorganisms (GCM) 10K type strain sequencing project: providing services to taxonomists for standard genome sequencing and annotation.</title>
        <authorList>
            <consortium name="The Broad Institute Genomics Platform"/>
            <consortium name="The Broad Institute Genome Sequencing Center for Infectious Disease"/>
            <person name="Wu L."/>
            <person name="Ma J."/>
        </authorList>
    </citation>
    <scope>NUCLEOTIDE SEQUENCE [LARGE SCALE GENOMIC DNA]</scope>
    <source>
        <strain evidence="3">CCUG 43114</strain>
    </source>
</reference>
<dbReference type="InterPro" id="IPR036188">
    <property type="entry name" value="FAD/NAD-bd_sf"/>
</dbReference>
<name>A0ABW0GN08_9MICO</name>
<dbReference type="SUPFAM" id="SSF51905">
    <property type="entry name" value="FAD/NAD(P)-binding domain"/>
    <property type="match status" value="1"/>
</dbReference>
<feature type="region of interest" description="Disordered" evidence="1">
    <location>
        <begin position="400"/>
        <end position="437"/>
    </location>
</feature>
<sequence>MTPARSGGDTADLVLTGGGGAARCVLLALAGADLAGRLPRPLRVVVVDPVPAGDHPARHRTWCSWGVADPLLSPVVHASWRHVRVRDGARDLVLDLDPLRYRLVRSDDLEEHVAEQVARAPGLLVDHVATTATSVADDGPGRARVDLADGDHIRASLVLDSRPARPVRPGSVFWWQHFRGWTLPAGAVADRPAGADGAVDLMDFRTPQPARGLSFGYVLPLPDGRSLAEYTEFSPERLDDAGYDRALRDYLGLLGVDPAVVPDHVETGAIPMTDARFARRAGDRVLRIGTAGGATRGSTGYTFAAMLRDARAVAGLVGAGGLGRPGRLHLPAPYPRRHRWIDAVQLRALDAGLVAGPRFFVDLFERRPAGQVLRFLDGLTSPAEEVAVMSGAPTLPMTRAAAQDARARVARTVRRRRPPSPPPVPAPPVPAPPVLRS</sequence>
<evidence type="ECO:0000313" key="3">
    <source>
        <dbReference type="Proteomes" id="UP001596122"/>
    </source>
</evidence>